<dbReference type="InterPro" id="IPR016032">
    <property type="entry name" value="Sig_transdc_resp-reg_C-effctor"/>
</dbReference>
<dbReference type="GO" id="GO:0000160">
    <property type="term" value="P:phosphorelay signal transduction system"/>
    <property type="evidence" value="ECO:0007669"/>
    <property type="project" value="InterPro"/>
</dbReference>
<dbReference type="GO" id="GO:0006355">
    <property type="term" value="P:regulation of DNA-templated transcription"/>
    <property type="evidence" value="ECO:0007669"/>
    <property type="project" value="InterPro"/>
</dbReference>
<evidence type="ECO:0000259" key="6">
    <source>
        <dbReference type="PROSITE" id="PS51755"/>
    </source>
</evidence>
<comment type="similarity">
    <text evidence="1">Belongs to the AfsR/DnrI/RedD regulatory family.</text>
</comment>
<dbReference type="CDD" id="cd15831">
    <property type="entry name" value="BTAD"/>
    <property type="match status" value="1"/>
</dbReference>
<dbReference type="Proteomes" id="UP000642070">
    <property type="component" value="Unassembled WGS sequence"/>
</dbReference>
<dbReference type="InterPro" id="IPR027417">
    <property type="entry name" value="P-loop_NTPase"/>
</dbReference>
<evidence type="ECO:0000256" key="2">
    <source>
        <dbReference type="ARBA" id="ARBA00023125"/>
    </source>
</evidence>
<dbReference type="PROSITE" id="PS51755">
    <property type="entry name" value="OMPR_PHOB"/>
    <property type="match status" value="1"/>
</dbReference>
<dbReference type="Gene3D" id="3.40.50.300">
    <property type="entry name" value="P-loop containing nucleotide triphosphate hydrolases"/>
    <property type="match status" value="1"/>
</dbReference>
<dbReference type="SMART" id="SM00530">
    <property type="entry name" value="HTH_XRE"/>
    <property type="match status" value="1"/>
</dbReference>
<dbReference type="Pfam" id="PF13401">
    <property type="entry name" value="AAA_22"/>
    <property type="match status" value="1"/>
</dbReference>
<dbReference type="SMART" id="SM01043">
    <property type="entry name" value="BTAD"/>
    <property type="match status" value="1"/>
</dbReference>
<dbReference type="PRINTS" id="PR00364">
    <property type="entry name" value="DISEASERSIST"/>
</dbReference>
<dbReference type="RefSeq" id="WP_190256207.1">
    <property type="nucleotide sequence ID" value="NZ_BMPI01000068.1"/>
</dbReference>
<dbReference type="Pfam" id="PF25872">
    <property type="entry name" value="HTH_77"/>
    <property type="match status" value="1"/>
</dbReference>
<dbReference type="Gene3D" id="1.10.10.10">
    <property type="entry name" value="Winged helix-like DNA-binding domain superfamily/Winged helix DNA-binding domain"/>
    <property type="match status" value="1"/>
</dbReference>
<keyword evidence="4" id="KW-0175">Coiled coil</keyword>
<dbReference type="Gene3D" id="1.10.260.40">
    <property type="entry name" value="lambda repressor-like DNA-binding domains"/>
    <property type="match status" value="1"/>
</dbReference>
<dbReference type="Gene3D" id="1.25.40.10">
    <property type="entry name" value="Tetratricopeptide repeat domain"/>
    <property type="match status" value="1"/>
</dbReference>
<organism evidence="7 8">
    <name type="scientific">Dactylosporangium sucinum</name>
    <dbReference type="NCBI Taxonomy" id="1424081"/>
    <lineage>
        <taxon>Bacteria</taxon>
        <taxon>Bacillati</taxon>
        <taxon>Actinomycetota</taxon>
        <taxon>Actinomycetes</taxon>
        <taxon>Micromonosporales</taxon>
        <taxon>Micromonosporaceae</taxon>
        <taxon>Dactylosporangium</taxon>
    </lineage>
</organism>
<dbReference type="PANTHER" id="PTHR47691">
    <property type="entry name" value="REGULATOR-RELATED"/>
    <property type="match status" value="1"/>
</dbReference>
<dbReference type="EMBL" id="BMPI01000068">
    <property type="protein sequence ID" value="GGM74361.1"/>
    <property type="molecule type" value="Genomic_DNA"/>
</dbReference>
<dbReference type="InterPro" id="IPR001867">
    <property type="entry name" value="OmpR/PhoB-type_DNA-bd"/>
</dbReference>
<dbReference type="InterPro" id="IPR003593">
    <property type="entry name" value="AAA+_ATPase"/>
</dbReference>
<keyword evidence="2 3" id="KW-0238">DNA-binding</keyword>
<feature type="coiled-coil region" evidence="4">
    <location>
        <begin position="735"/>
        <end position="762"/>
    </location>
</feature>
<evidence type="ECO:0000256" key="3">
    <source>
        <dbReference type="PROSITE-ProRule" id="PRU01091"/>
    </source>
</evidence>
<dbReference type="InterPro" id="IPR001387">
    <property type="entry name" value="Cro/C1-type_HTH"/>
</dbReference>
<dbReference type="SUPFAM" id="SSF47413">
    <property type="entry name" value="lambda repressor-like DNA-binding domains"/>
    <property type="match status" value="1"/>
</dbReference>
<feature type="domain" description="HTH cro/C1-type" evidence="5">
    <location>
        <begin position="290"/>
        <end position="345"/>
    </location>
</feature>
<evidence type="ECO:0000259" key="5">
    <source>
        <dbReference type="PROSITE" id="PS50943"/>
    </source>
</evidence>
<dbReference type="GO" id="GO:0003677">
    <property type="term" value="F:DNA binding"/>
    <property type="evidence" value="ECO:0007669"/>
    <property type="project" value="UniProtKB-UniRule"/>
</dbReference>
<evidence type="ECO:0000256" key="1">
    <source>
        <dbReference type="ARBA" id="ARBA00005820"/>
    </source>
</evidence>
<reference evidence="7" key="1">
    <citation type="journal article" date="2014" name="Int. J. Syst. Evol. Microbiol.">
        <title>Complete genome sequence of Corynebacterium casei LMG S-19264T (=DSM 44701T), isolated from a smear-ripened cheese.</title>
        <authorList>
            <consortium name="US DOE Joint Genome Institute (JGI-PGF)"/>
            <person name="Walter F."/>
            <person name="Albersmeier A."/>
            <person name="Kalinowski J."/>
            <person name="Ruckert C."/>
        </authorList>
    </citation>
    <scope>NUCLEOTIDE SEQUENCE</scope>
    <source>
        <strain evidence="7">JCM 19831</strain>
    </source>
</reference>
<evidence type="ECO:0000313" key="8">
    <source>
        <dbReference type="Proteomes" id="UP000642070"/>
    </source>
</evidence>
<dbReference type="InterPro" id="IPR049945">
    <property type="entry name" value="AAA_22"/>
</dbReference>
<dbReference type="Pfam" id="PF03704">
    <property type="entry name" value="BTAD"/>
    <property type="match status" value="1"/>
</dbReference>
<evidence type="ECO:0000313" key="7">
    <source>
        <dbReference type="EMBL" id="GGM74361.1"/>
    </source>
</evidence>
<sequence>MARLDFRILGPLEVVRTPGDIPLDLGARKQRTVLALLLLEPGRVVSLDRIVHGLWGDEAPTSATGTLQAYISQLRRVLEPARPPRTPPMLLVTREPGYLLAVDGDQVDAARFSTGVETARAHLAAGAFAEAEHAVTAALGEWRGAPLADFADEEFAAAVAAQLGEQHDAAVEDLVEILLGAGRNAEATTAAQHLLDRQPFRERAWGQLMLALYRSGRQADALAAFRRARSVLDSELGLPPGPQLQALETAILRHDPALDHAPPVRAATSVAEPRRSAGGPAGAGGFGGHLRALREQRALTQEELAERAGLTVNAIGALERGVRRRPYPHTVRALADALGLDDGERAALAAAVPSQARAASAAPEPTLDEPVERSPLIGRAADVAAVAALLTSRRVVTLTGPGGVGKTRLALAVAGQVAPAFPHGHVIVELAALRDPGQVLESVARRLGIAEQRQPGVPVRTVLTEFLAGRRLLLVLDNLEHLLGCAVDVAELVARCPDLAVLATSRSPLRIRAEHEVVVEPLETPDAWALDDPDGVERSPAVAMFLDRAAAMGAPVSLTRENAATIAAICWRLDGLPLAIELVAARSRLLEPAALLERLDYALSAGAIRDLPDRQQSVQDTVDWSYELLDGAQRRLFTRLAAFSGSFSLEAAEAVGGPEHSVVADLATLVEQSLVVRVPAGPAGPAGQTRFRMLGPIHRYAQRRLAGAPDAELVADRHAEHFRAAVSRGRPGLDGADLARRLDALEEDHANLSAAVERLLAAGRDTAAATMIWDLILYLTLRGHAAEGLGWLDRVRTAALPAGPRCHALGAAGTLAYVLGELPRAREDAVAAFELARTLADTQLLTETAAIAGLAAVFVGDVPAAARVVAAAPAGGGGWAAALLLGVRAQIAILSGDPATAVRWLGAAERTARDGGNPFAVATILNMRATVTEMAGDERGTARLLAESVTVAVHARIRWPLAYALPALAAVAARAGDAPTAARLFGAATSLTGAPLEAAPADGSPAGRVPASRRMAAGDLAAVRDRLGEPAFRAAFDEGRLLGFDQLAGLAERLSRFAAE</sequence>
<comment type="caution">
    <text evidence="7">The sequence shown here is derived from an EMBL/GenBank/DDBJ whole genome shotgun (WGS) entry which is preliminary data.</text>
</comment>
<dbReference type="InterPro" id="IPR011990">
    <property type="entry name" value="TPR-like_helical_dom_sf"/>
</dbReference>
<dbReference type="GO" id="GO:0016887">
    <property type="term" value="F:ATP hydrolysis activity"/>
    <property type="evidence" value="ECO:0007669"/>
    <property type="project" value="InterPro"/>
</dbReference>
<dbReference type="SUPFAM" id="SSF52540">
    <property type="entry name" value="P-loop containing nucleoside triphosphate hydrolases"/>
    <property type="match status" value="1"/>
</dbReference>
<dbReference type="InterPro" id="IPR058852">
    <property type="entry name" value="HTH_77"/>
</dbReference>
<accession>A0A917X6F7</accession>
<dbReference type="InterPro" id="IPR036388">
    <property type="entry name" value="WH-like_DNA-bd_sf"/>
</dbReference>
<protein>
    <submittedName>
        <fullName evidence="7">Uncharacterized protein</fullName>
    </submittedName>
</protein>
<name>A0A917X6F7_9ACTN</name>
<evidence type="ECO:0000256" key="4">
    <source>
        <dbReference type="SAM" id="Coils"/>
    </source>
</evidence>
<dbReference type="AlphaFoldDB" id="A0A917X6F7"/>
<dbReference type="CDD" id="cd00093">
    <property type="entry name" value="HTH_XRE"/>
    <property type="match status" value="1"/>
</dbReference>
<proteinExistence type="inferred from homology"/>
<dbReference type="SUPFAM" id="SSF46894">
    <property type="entry name" value="C-terminal effector domain of the bipartite response regulators"/>
    <property type="match status" value="1"/>
</dbReference>
<dbReference type="PROSITE" id="PS50943">
    <property type="entry name" value="HTH_CROC1"/>
    <property type="match status" value="1"/>
</dbReference>
<dbReference type="SMART" id="SM00382">
    <property type="entry name" value="AAA"/>
    <property type="match status" value="1"/>
</dbReference>
<feature type="DNA-binding region" description="OmpR/PhoB-type" evidence="3">
    <location>
        <begin position="1"/>
        <end position="102"/>
    </location>
</feature>
<reference evidence="7" key="2">
    <citation type="submission" date="2020-09" db="EMBL/GenBank/DDBJ databases">
        <authorList>
            <person name="Sun Q."/>
            <person name="Ohkuma M."/>
        </authorList>
    </citation>
    <scope>NUCLEOTIDE SEQUENCE</scope>
    <source>
        <strain evidence="7">JCM 19831</strain>
    </source>
</reference>
<dbReference type="SUPFAM" id="SSF48452">
    <property type="entry name" value="TPR-like"/>
    <property type="match status" value="1"/>
</dbReference>
<dbReference type="Pfam" id="PF13560">
    <property type="entry name" value="HTH_31"/>
    <property type="match status" value="1"/>
</dbReference>
<gene>
    <name evidence="7" type="ORF">GCM10007977_089920</name>
</gene>
<keyword evidence="8" id="KW-1185">Reference proteome</keyword>
<dbReference type="SMART" id="SM00862">
    <property type="entry name" value="Trans_reg_C"/>
    <property type="match status" value="1"/>
</dbReference>
<feature type="domain" description="OmpR/PhoB-type" evidence="6">
    <location>
        <begin position="1"/>
        <end position="102"/>
    </location>
</feature>
<dbReference type="PANTHER" id="PTHR47691:SF3">
    <property type="entry name" value="HTH-TYPE TRANSCRIPTIONAL REGULATOR RV0890C-RELATED"/>
    <property type="match status" value="1"/>
</dbReference>
<dbReference type="Pfam" id="PF00486">
    <property type="entry name" value="Trans_reg_C"/>
    <property type="match status" value="1"/>
</dbReference>
<dbReference type="InterPro" id="IPR005158">
    <property type="entry name" value="BTAD"/>
</dbReference>
<dbReference type="InterPro" id="IPR010982">
    <property type="entry name" value="Lambda_DNA-bd_dom_sf"/>
</dbReference>